<keyword evidence="3" id="KW-1185">Reference proteome</keyword>
<evidence type="ECO:0000313" key="2">
    <source>
        <dbReference type="EMBL" id="CAD8069056.1"/>
    </source>
</evidence>
<gene>
    <name evidence="2" type="ORF">PSON_ATCC_30995.1.T0250057</name>
</gene>
<evidence type="ECO:0000256" key="1">
    <source>
        <dbReference type="SAM" id="Coils"/>
    </source>
</evidence>
<dbReference type="EMBL" id="CAJJDN010000025">
    <property type="protein sequence ID" value="CAD8069056.1"/>
    <property type="molecule type" value="Genomic_DNA"/>
</dbReference>
<comment type="caution">
    <text evidence="2">The sequence shown here is derived from an EMBL/GenBank/DDBJ whole genome shotgun (WGS) entry which is preliminary data.</text>
</comment>
<keyword evidence="1" id="KW-0175">Coiled coil</keyword>
<dbReference type="OrthoDB" id="309680at2759"/>
<accession>A0A8S1LW73</accession>
<reference evidence="2" key="1">
    <citation type="submission" date="2021-01" db="EMBL/GenBank/DDBJ databases">
        <authorList>
            <consortium name="Genoscope - CEA"/>
            <person name="William W."/>
        </authorList>
    </citation>
    <scope>NUCLEOTIDE SEQUENCE</scope>
</reference>
<proteinExistence type="predicted"/>
<feature type="coiled-coil region" evidence="1">
    <location>
        <begin position="315"/>
        <end position="342"/>
    </location>
</feature>
<name>A0A8S1LW73_9CILI</name>
<evidence type="ECO:0000313" key="3">
    <source>
        <dbReference type="Proteomes" id="UP000692954"/>
    </source>
</evidence>
<sequence>MNGNYFSIEDSNRLIVLNQRCQNLKWQQIRKLTEEIMICKEEIFRQSNILYNFLNKLYNIIPKEDVKFKKKSIKYQWIKVFLDQSKMTYTIHQDYQTYLIYNKISISNIEQELIKQSDIRSDFEAEITSFIYEKNQKFLEAFLQNDAYSQNKMQLEVNNSSLIGLIGYLNDVDDILTEEDFISILKFMKILMIKLFQKEYQGVANIIKKHFKEFIKNYELEPCNYPQNVNYNDFGEGFEAAKIIQQQNKIQEIKETEDLNQLKNGIYYIVKKKTIFIFEVTRNEKNAYIINEFEHYKQNTFVILDKLYKFNIYKIRTIKLKIEEAYILIKNLKKRKQFEKQQNQTIEIYKKIDFERINMELQNQINKFYSIQDNIKYFIKKINPQSNNNLEIYSIAFVTELQKKKIFDFELIPIKQFDLKKINLKFEQSNLGEILVDEKNLTIGVVVYLNKWKFMIYLNKIKTDNPCLNQVNNSEQLLKIQTNVKEIDPQVAQFYISLLLYKQENKVSKQIKDFLELKNQVWNSILKFLD</sequence>
<organism evidence="2 3">
    <name type="scientific">Paramecium sonneborni</name>
    <dbReference type="NCBI Taxonomy" id="65129"/>
    <lineage>
        <taxon>Eukaryota</taxon>
        <taxon>Sar</taxon>
        <taxon>Alveolata</taxon>
        <taxon>Ciliophora</taxon>
        <taxon>Intramacronucleata</taxon>
        <taxon>Oligohymenophorea</taxon>
        <taxon>Peniculida</taxon>
        <taxon>Parameciidae</taxon>
        <taxon>Paramecium</taxon>
    </lineage>
</organism>
<dbReference type="Proteomes" id="UP000692954">
    <property type="component" value="Unassembled WGS sequence"/>
</dbReference>
<dbReference type="AlphaFoldDB" id="A0A8S1LW73"/>
<protein>
    <submittedName>
        <fullName evidence="2">Uncharacterized protein</fullName>
    </submittedName>
</protein>